<dbReference type="InterPro" id="IPR008972">
    <property type="entry name" value="Cupredoxin"/>
</dbReference>
<dbReference type="SUPFAM" id="SSF49503">
    <property type="entry name" value="Cupredoxins"/>
    <property type="match status" value="3"/>
</dbReference>
<dbReference type="OrthoDB" id="9757546at2"/>
<dbReference type="InterPro" id="IPR011706">
    <property type="entry name" value="Cu-oxidase_C"/>
</dbReference>
<dbReference type="InterPro" id="IPR002355">
    <property type="entry name" value="Cu_oxidase_Cu_BS"/>
</dbReference>
<comment type="caution">
    <text evidence="11">The sequence shown here is derived from an EMBL/GenBank/DDBJ whole genome shotgun (WGS) entry which is preliminary data.</text>
</comment>
<evidence type="ECO:0000256" key="6">
    <source>
        <dbReference type="ARBA" id="ARBA00042896"/>
    </source>
</evidence>
<dbReference type="GO" id="GO:0016491">
    <property type="term" value="F:oxidoreductase activity"/>
    <property type="evidence" value="ECO:0007669"/>
    <property type="project" value="UniProtKB-KW"/>
</dbReference>
<feature type="domain" description="Plastocyanin-like" evidence="10">
    <location>
        <begin position="107"/>
        <end position="200"/>
    </location>
</feature>
<comment type="catalytic activity">
    <reaction evidence="8">
        <text>4 Cu(+) + O2 + 4 H(+) = 4 Cu(2+) + 2 H2O</text>
        <dbReference type="Rhea" id="RHEA:30083"/>
        <dbReference type="ChEBI" id="CHEBI:15377"/>
        <dbReference type="ChEBI" id="CHEBI:15378"/>
        <dbReference type="ChEBI" id="CHEBI:15379"/>
        <dbReference type="ChEBI" id="CHEBI:29036"/>
        <dbReference type="ChEBI" id="CHEBI:49552"/>
        <dbReference type="EC" id="1.16.3.4"/>
    </reaction>
    <physiologicalReaction direction="left-to-right" evidence="8">
        <dbReference type="Rhea" id="RHEA:30084"/>
    </physiologicalReaction>
</comment>
<accession>A0A3M8SQY4</accession>
<evidence type="ECO:0000256" key="7">
    <source>
        <dbReference type="ARBA" id="ARBA00043090"/>
    </source>
</evidence>
<evidence type="ECO:0000259" key="10">
    <source>
        <dbReference type="Pfam" id="PF07732"/>
    </source>
</evidence>
<evidence type="ECO:0000256" key="8">
    <source>
        <dbReference type="ARBA" id="ARBA00048092"/>
    </source>
</evidence>
<name>A0A3M8SQY4_9GAMM</name>
<dbReference type="PANTHER" id="PTHR48267:SF1">
    <property type="entry name" value="BILIRUBIN OXIDASE"/>
    <property type="match status" value="1"/>
</dbReference>
<keyword evidence="3" id="KW-0560">Oxidoreductase</keyword>
<dbReference type="InterPro" id="IPR011707">
    <property type="entry name" value="Cu-oxidase-like_N"/>
</dbReference>
<evidence type="ECO:0000256" key="4">
    <source>
        <dbReference type="ARBA" id="ARBA00038978"/>
    </source>
</evidence>
<sequence length="546" mass="60310">MTDTQRRRLLTALAAAAGVAAAAPFAWRQLRGGTRTAASTASVAAPAASPAQRFIEPLRIPGREGLMAELPLSRAGTLTAQASRFQVLAGADTEVWHYAAEHEGRRLANPLLRARRGEAIDLQLHNRLTEVTTVHWHGLALDEANDGSGLHPLPAGAHQRIRYTVRDRAGLYWYHAHPHHRTGRQLQMGLAGLLMVEDEEELALRERLGLAWGERDLPLMLADKQVDAGNAITYKDCADDWIGNRMLVNWTPEPYLDVVPGLYRFRIANVCNARMLRPAFVHDGQPLPMQLLGVDGGLLAQPWPMDDLFLAPAQRVDVLVDFGGIAAGEHVMLRSLDYAAMENEDESGAFAGDPIADHPGAVPMGGALDIMQLRVQAGDGVPLHRAFDALPARLAELPALPDTAGWPVRDLRLRMDSEGRWFINDWNFNDTGHEPVFSVRRGSREIWELRNAMTSMPHPIHLHGFPFRVLSRAISPPDVRGRAVAEGGRGPQDMGYCDTVVVWPGEVVRIAIDFSQPFTGTQRYMLHCHNLEHEDMGMMLTFAVTD</sequence>
<evidence type="ECO:0000259" key="9">
    <source>
        <dbReference type="Pfam" id="PF07731"/>
    </source>
</evidence>
<dbReference type="Pfam" id="PF07732">
    <property type="entry name" value="Cu-oxidase_3"/>
    <property type="match status" value="1"/>
</dbReference>
<comment type="subunit">
    <text evidence="1">Monomer.</text>
</comment>
<keyword evidence="2" id="KW-0479">Metal-binding</keyword>
<dbReference type="PROSITE" id="PS00080">
    <property type="entry name" value="MULTICOPPER_OXIDASE2"/>
    <property type="match status" value="1"/>
</dbReference>
<dbReference type="PROSITE" id="PS51318">
    <property type="entry name" value="TAT"/>
    <property type="match status" value="1"/>
</dbReference>
<evidence type="ECO:0000313" key="11">
    <source>
        <dbReference type="EMBL" id="RNF83115.1"/>
    </source>
</evidence>
<evidence type="ECO:0000256" key="5">
    <source>
        <dbReference type="ARBA" id="ARBA00041027"/>
    </source>
</evidence>
<evidence type="ECO:0000256" key="3">
    <source>
        <dbReference type="ARBA" id="ARBA00023002"/>
    </source>
</evidence>
<dbReference type="Pfam" id="PF07731">
    <property type="entry name" value="Cu-oxidase_2"/>
    <property type="match status" value="1"/>
</dbReference>
<gene>
    <name evidence="11" type="ORF">EER27_11385</name>
</gene>
<keyword evidence="12" id="KW-1185">Reference proteome</keyword>
<protein>
    <recommendedName>
        <fullName evidence="5">Multicopper oxidase CueO</fullName>
        <ecNumber evidence="4">1.16.3.4</ecNumber>
    </recommendedName>
    <alternativeName>
        <fullName evidence="6">Copper efflux oxidase</fullName>
    </alternativeName>
    <alternativeName>
        <fullName evidence="7">Cuprous oxidase</fullName>
    </alternativeName>
</protein>
<dbReference type="InterPro" id="IPR006311">
    <property type="entry name" value="TAT_signal"/>
</dbReference>
<dbReference type="GO" id="GO:0005507">
    <property type="term" value="F:copper ion binding"/>
    <property type="evidence" value="ECO:0007669"/>
    <property type="project" value="InterPro"/>
</dbReference>
<dbReference type="EMBL" id="RIBS01000005">
    <property type="protein sequence ID" value="RNF83115.1"/>
    <property type="molecule type" value="Genomic_DNA"/>
</dbReference>
<dbReference type="AlphaFoldDB" id="A0A3M8SQY4"/>
<evidence type="ECO:0000256" key="2">
    <source>
        <dbReference type="ARBA" id="ARBA00022723"/>
    </source>
</evidence>
<dbReference type="Proteomes" id="UP000267049">
    <property type="component" value="Unassembled WGS sequence"/>
</dbReference>
<dbReference type="Gene3D" id="2.60.40.420">
    <property type="entry name" value="Cupredoxins - blue copper proteins"/>
    <property type="match status" value="3"/>
</dbReference>
<dbReference type="EC" id="1.16.3.4" evidence="4"/>
<dbReference type="PANTHER" id="PTHR48267">
    <property type="entry name" value="CUPREDOXIN SUPERFAMILY PROTEIN"/>
    <property type="match status" value="1"/>
</dbReference>
<proteinExistence type="predicted"/>
<evidence type="ECO:0000313" key="12">
    <source>
        <dbReference type="Proteomes" id="UP000267049"/>
    </source>
</evidence>
<dbReference type="RefSeq" id="WP_123088247.1">
    <property type="nucleotide sequence ID" value="NZ_RIBS01000005.1"/>
</dbReference>
<evidence type="ECO:0000256" key="1">
    <source>
        <dbReference type="ARBA" id="ARBA00011245"/>
    </source>
</evidence>
<reference evidence="11 12" key="1">
    <citation type="submission" date="2018-11" db="EMBL/GenBank/DDBJ databases">
        <title>Lysobacter cryohumiis sp. nov., isolated from soil in the Tianshan Mountains, Xinjiang, China.</title>
        <authorList>
            <person name="Luo Y."/>
            <person name="Sheng H."/>
        </authorList>
    </citation>
    <scope>NUCLEOTIDE SEQUENCE [LARGE SCALE GENOMIC DNA]</scope>
    <source>
        <strain evidence="11 12">ZS60</strain>
    </source>
</reference>
<feature type="domain" description="Plastocyanin-like" evidence="9">
    <location>
        <begin position="422"/>
        <end position="545"/>
    </location>
</feature>
<organism evidence="11 12">
    <name type="scientific">Montanilutibacter psychrotolerans</name>
    <dbReference type="NCBI Taxonomy" id="1327343"/>
    <lineage>
        <taxon>Bacteria</taxon>
        <taxon>Pseudomonadati</taxon>
        <taxon>Pseudomonadota</taxon>
        <taxon>Gammaproteobacteria</taxon>
        <taxon>Lysobacterales</taxon>
        <taxon>Lysobacteraceae</taxon>
        <taxon>Montanilutibacter</taxon>
    </lineage>
</organism>
<dbReference type="InterPro" id="IPR045087">
    <property type="entry name" value="Cu-oxidase_fam"/>
</dbReference>